<keyword evidence="2" id="KW-0964">Secreted</keyword>
<evidence type="ECO:0000256" key="3">
    <source>
        <dbReference type="ARBA" id="ARBA00022837"/>
    </source>
</evidence>
<evidence type="ECO:0000313" key="7">
    <source>
        <dbReference type="Proteomes" id="UP000344450"/>
    </source>
</evidence>
<dbReference type="Pfam" id="PF13519">
    <property type="entry name" value="VWA_2"/>
    <property type="match status" value="1"/>
</dbReference>
<dbReference type="GeneID" id="91973475"/>
<dbReference type="PANTHER" id="PTHR38340">
    <property type="entry name" value="S-LAYER PROTEIN"/>
    <property type="match status" value="1"/>
</dbReference>
<sequence length="1983" mass="204209">MSTIIGTIKAVMGQVWIVASDGSRRLATEGEQIMRGELVVTDQGAATVTLPNGKNMDLGRGSEWGDGAVAASASGGADEQAIAAAQQAIAEGADPTQILEATAAGNSTIIDSSAEPTGAHNGHSHVILDLTGEILDPTAGYPTQGLDTATIAPVEEVTLLRPELDNSSDDPITPPTPQPLPEASITIDVIAGDNVINMNEAAQEKTVISGTTGLDVHPGDIVTVTVNGNSYQTQVAADGRWSVEVNTHDLVASGEVHASVTTFDQYGNQASASAESAVALDITAPNVSLHIDVISGDGFINTAEAAKPTTTISGTVGGDAKAGDVVHLEVNGTDYTAQVVAGEGGKLVWQTEVATSDLLADPQVNGSITIRDAAGNEATAVDSESVVIDTTAPVVTLHIDVISDGYINANESKESTTTVKGIVGGDAKAGDIVHLEVNGTNYTATVVAGEGSALVWQTEVATSDLLADPIVNGSITIKDAAGNEATAIDDESVVIDTTAPVVTLHIDVISGDGYINAVESKEPTTTVKGTVGGDAKAGDVVHLEVNGTDYSAQVVAGEGGKLVWQTEVATSDLLADPQVNGSITIRDEAGNEATATDDETVKIDTTPPVVELEIDTISGDGFINAAESKEPTATVKGTVGGDAKAGDVVHLEVNGTDYTAQVVAGEGGKLVWQTEVATSDLLADPQVNGSITIRDEAGNEATDTDDESVVIDTTAPVVTLHIDVISGDGYINAVESKEPTTTVKGTVGGDAKAGDVVHLEVNGTDYSAQVVAGEGGKLVWQTEVATSDLLADPQVNGSITIRDEAGNEATDTDDESVKIDTTPPVVELEIDVISGDGYINADEAEKPTTTISGTVGGDAKAGDVVHLEVNGQDYTAQVVAGEGGKLVWQTEVATSDLLADPQVNGSITIRDEAGNEATDTDDESVKIDTTPPVVELEIDVISGDGYINTAEAEKPTTTISGTVGGDAKAGDIVQLEVNGNKYTAEVVADKDGKLVWQTEVATSDLIADKQVNGSITITDEAGNEATATDDETVKIDTTPPVVTLEIDVISGDGFINADEAEKTTTTISGTVGGDAKAGDVVQLEVNGNKYTAEVVAGEGGKLVWQTEVATSDLLADKQVNGSITITDEAGNEATATDDETVKIDTTPPVVELEIDIISGDGFINADEAEKTTTTISGTVGGDAKAGDVVQLEVNGNKYTAEVVADKDGKLVWQTEVATSDLIAKQTVNGTITITDEAGNKATAIDKETVIIDTEIDVTVTIDPVTGDDFLSFAETNQLPGKSEPLIKVTGTVTGEAKAGDIVDVKVGDVTQKVTLTDDGKGNLVWEAEFTASNMMNNPKVSASISISDPAGNTASDSTSRPVTIETGNLITGDEKDNVINGGDTSDIIIADTQGFQQLPGQDYNIAFVVDSSGSVGATDIKSIIASLTTVFNALHQNAQLVNSGDVKILLVDFDAQVNFAVSVNLKDSGALKTLTDALAKMTSGGGTNYEDAFKTTSNWFHDVSSSSSENLTYFITDGKPTYYQSGEKTSVDVDGRSGNNNVVMLDVTKLDYHPGQVVSMNINGTSRVVIDASGNVYSWNGSTRTSVGIMRADGKGGYEISVRAGSGSSTTTDTTTNSTYAFGLLMAMCGNVEAIGINNGINASDLIAYDSDGKVTAGISASELANAILGGDYVQMAGAQDTVHGNGGNDVIFGDMLQFGDKTGYAAIQEYVAGKLNIAVNQLEVSHIAQYISEHPAEFDQSQADGGRDVLFGGVGNDILYGGGGDDILVGGSGDDVLFGGKGDDILIGDGFDSMADIASHLNTPVNQLTFDKVVDYVTQHSEELGAIGSGNDKLYGGEGNDILMGGGGNDILNGGEGNDLLFGGTGNDVLIGGKGNDTLYGGTGSDTFTWLKGDDGHDVIKDFRADEGDRIDLSDLLGDVANTDLASYIKVTDDNHGNTVIEINTNGQMQSGSSTMSITVENCTSADIDINSLIAKPDAPVI</sequence>
<dbReference type="InterPro" id="IPR011049">
    <property type="entry name" value="Serralysin-like_metalloprot_C"/>
</dbReference>
<evidence type="ECO:0000256" key="1">
    <source>
        <dbReference type="ARBA" id="ARBA00004613"/>
    </source>
</evidence>
<evidence type="ECO:0000256" key="2">
    <source>
        <dbReference type="ARBA" id="ARBA00022525"/>
    </source>
</evidence>
<feature type="domain" description="VWFA" evidence="5">
    <location>
        <begin position="1404"/>
        <end position="1547"/>
    </location>
</feature>
<dbReference type="InterPro" id="IPR047777">
    <property type="entry name" value="LapA-like_RM"/>
</dbReference>
<name>A0ABX6DQ06_KLUIN</name>
<dbReference type="Proteomes" id="UP000344450">
    <property type="component" value="Chromosome"/>
</dbReference>
<reference evidence="6 7" key="1">
    <citation type="submission" date="2019-10" db="EMBL/GenBank/DDBJ databases">
        <title>Complete genome sequencing of drug resistant plasmids in Kluyvera intermedia.</title>
        <authorList>
            <person name="Ke C."/>
            <person name="Jian S."/>
        </authorList>
    </citation>
    <scope>NUCLEOTIDE SEQUENCE [LARGE SCALE GENOMIC DNA]</scope>
    <source>
        <strain evidence="6 7">N2-1</strain>
    </source>
</reference>
<dbReference type="CDD" id="cd00198">
    <property type="entry name" value="vWFA"/>
    <property type="match status" value="1"/>
</dbReference>
<dbReference type="InterPro" id="IPR049826">
    <property type="entry name" value="Ig-like_ice"/>
</dbReference>
<dbReference type="EMBL" id="CP045845">
    <property type="protein sequence ID" value="QGH30668.1"/>
    <property type="molecule type" value="Genomic_DNA"/>
</dbReference>
<dbReference type="Gene3D" id="3.40.50.410">
    <property type="entry name" value="von Willebrand factor, type A domain"/>
    <property type="match status" value="1"/>
</dbReference>
<dbReference type="Pfam" id="PF00353">
    <property type="entry name" value="HemolysinCabind"/>
    <property type="match status" value="4"/>
</dbReference>
<organism evidence="6 7">
    <name type="scientific">Kluyvera intermedia</name>
    <name type="common">Enterobacter intermedius</name>
    <dbReference type="NCBI Taxonomy" id="61648"/>
    <lineage>
        <taxon>Bacteria</taxon>
        <taxon>Pseudomonadati</taxon>
        <taxon>Pseudomonadota</taxon>
        <taxon>Gammaproteobacteria</taxon>
        <taxon>Enterobacterales</taxon>
        <taxon>Enterobacteriaceae</taxon>
        <taxon>Kluyvera</taxon>
    </lineage>
</organism>
<gene>
    <name evidence="6" type="ORF">GHC21_13740</name>
</gene>
<dbReference type="InterPro" id="IPR018511">
    <property type="entry name" value="Hemolysin-typ_Ca-bd_CS"/>
</dbReference>
<proteinExistence type="predicted"/>
<evidence type="ECO:0000313" key="6">
    <source>
        <dbReference type="EMBL" id="QGH30668.1"/>
    </source>
</evidence>
<dbReference type="InterPro" id="IPR001343">
    <property type="entry name" value="Hemolysn_Ca-bd"/>
</dbReference>
<dbReference type="PANTHER" id="PTHR38340:SF1">
    <property type="entry name" value="S-LAYER PROTEIN"/>
    <property type="match status" value="1"/>
</dbReference>
<dbReference type="InterPro" id="IPR036465">
    <property type="entry name" value="vWFA_dom_sf"/>
</dbReference>
<dbReference type="NCBIfam" id="NF033682">
    <property type="entry name" value="retention_LapA"/>
    <property type="match status" value="1"/>
</dbReference>
<dbReference type="Gene3D" id="2.150.10.10">
    <property type="entry name" value="Serralysin-like metalloprotease, C-terminal"/>
    <property type="match status" value="2"/>
</dbReference>
<evidence type="ECO:0000259" key="5">
    <source>
        <dbReference type="PROSITE" id="PS50234"/>
    </source>
</evidence>
<accession>A0ABX6DQ06</accession>
<dbReference type="Gene3D" id="2.60.40.10">
    <property type="entry name" value="Immunoglobulins"/>
    <property type="match status" value="11"/>
</dbReference>
<dbReference type="InterPro" id="IPR050557">
    <property type="entry name" value="RTX_toxin/Mannuronan_C5-epim"/>
</dbReference>
<dbReference type="RefSeq" id="WP_153743233.1">
    <property type="nucleotide sequence ID" value="NZ_CP045843.1"/>
</dbReference>
<dbReference type="InterPro" id="IPR019960">
    <property type="entry name" value="T1SS_VCA0849"/>
</dbReference>
<dbReference type="InterPro" id="IPR013783">
    <property type="entry name" value="Ig-like_fold"/>
</dbReference>
<keyword evidence="7" id="KW-1185">Reference proteome</keyword>
<dbReference type="SUPFAM" id="SSF53300">
    <property type="entry name" value="vWA-like"/>
    <property type="match status" value="1"/>
</dbReference>
<dbReference type="NCBIfam" id="TIGR03661">
    <property type="entry name" value="T1SS_VCA0849"/>
    <property type="match status" value="1"/>
</dbReference>
<evidence type="ECO:0000256" key="4">
    <source>
        <dbReference type="SAM" id="MobiDB-lite"/>
    </source>
</evidence>
<dbReference type="PROSITE" id="PS00330">
    <property type="entry name" value="HEMOLYSIN_CALCIUM"/>
    <property type="match status" value="7"/>
</dbReference>
<feature type="region of interest" description="Disordered" evidence="4">
    <location>
        <begin position="162"/>
        <end position="182"/>
    </location>
</feature>
<dbReference type="PROSITE" id="PS50234">
    <property type="entry name" value="VWFA"/>
    <property type="match status" value="1"/>
</dbReference>
<keyword evidence="3" id="KW-0106">Calcium</keyword>
<dbReference type="InterPro" id="IPR002035">
    <property type="entry name" value="VWF_A"/>
</dbReference>
<comment type="subcellular location">
    <subcellularLocation>
        <location evidence="1">Secreted</location>
    </subcellularLocation>
</comment>
<dbReference type="SMART" id="SM00327">
    <property type="entry name" value="VWA"/>
    <property type="match status" value="1"/>
</dbReference>
<dbReference type="PRINTS" id="PR00313">
    <property type="entry name" value="CABNDNGRPT"/>
</dbReference>
<dbReference type="SUPFAM" id="SSF51120">
    <property type="entry name" value="beta-Roll"/>
    <property type="match status" value="2"/>
</dbReference>
<dbReference type="NCBIfam" id="NF012196">
    <property type="entry name" value="Ig_like_ice"/>
    <property type="match status" value="11"/>
</dbReference>
<protein>
    <submittedName>
        <fullName evidence="6">Retention module-containing protein</fullName>
    </submittedName>
</protein>
<dbReference type="NCBIfam" id="NF033510">
    <property type="entry name" value="Ca_tandemer"/>
    <property type="match status" value="10"/>
</dbReference>